<organism evidence="1 2">
    <name type="scientific">Romanomermis culicivorax</name>
    <name type="common">Nematode worm</name>
    <dbReference type="NCBI Taxonomy" id="13658"/>
    <lineage>
        <taxon>Eukaryota</taxon>
        <taxon>Metazoa</taxon>
        <taxon>Ecdysozoa</taxon>
        <taxon>Nematoda</taxon>
        <taxon>Enoplea</taxon>
        <taxon>Dorylaimia</taxon>
        <taxon>Mermithida</taxon>
        <taxon>Mermithoidea</taxon>
        <taxon>Mermithidae</taxon>
        <taxon>Romanomermis</taxon>
    </lineage>
</organism>
<keyword evidence="1" id="KW-1185">Reference proteome</keyword>
<evidence type="ECO:0000313" key="1">
    <source>
        <dbReference type="Proteomes" id="UP000887565"/>
    </source>
</evidence>
<protein>
    <submittedName>
        <fullName evidence="2">Uncharacterized protein</fullName>
    </submittedName>
</protein>
<reference evidence="2" key="1">
    <citation type="submission" date="2022-11" db="UniProtKB">
        <authorList>
            <consortium name="WormBaseParasite"/>
        </authorList>
    </citation>
    <scope>IDENTIFICATION</scope>
</reference>
<dbReference type="Proteomes" id="UP000887565">
    <property type="component" value="Unplaced"/>
</dbReference>
<dbReference type="WBParaSite" id="nRc.2.0.1.t46677-RA">
    <property type="protein sequence ID" value="nRc.2.0.1.t46677-RA"/>
    <property type="gene ID" value="nRc.2.0.1.g46677"/>
</dbReference>
<sequence length="71" mass="8435">MEYGHPFYQHWHGELDGQDENEDVHTKYAFPYHKERAKIKEAASCLSILILTVANIYEWLLEKIISQSVYH</sequence>
<name>A0A915L783_ROMCU</name>
<dbReference type="AlphaFoldDB" id="A0A915L783"/>
<evidence type="ECO:0000313" key="2">
    <source>
        <dbReference type="WBParaSite" id="nRc.2.0.1.t46677-RA"/>
    </source>
</evidence>
<accession>A0A915L783</accession>
<proteinExistence type="predicted"/>